<gene>
    <name evidence="2" type="ORF">H8R27_03020</name>
</gene>
<organism evidence="2 3">
    <name type="scientific">Flavobacterium bernardetii</name>
    <dbReference type="NCBI Taxonomy" id="2813823"/>
    <lineage>
        <taxon>Bacteria</taxon>
        <taxon>Pseudomonadati</taxon>
        <taxon>Bacteroidota</taxon>
        <taxon>Flavobacteriia</taxon>
        <taxon>Flavobacteriales</taxon>
        <taxon>Flavobacteriaceae</taxon>
        <taxon>Flavobacterium</taxon>
    </lineage>
</organism>
<reference evidence="2 3" key="1">
    <citation type="submission" date="2020-08" db="EMBL/GenBank/DDBJ databases">
        <title>Description of novel Flavobacterium F-408 isolate.</title>
        <authorList>
            <person name="Saticioglu I.B."/>
            <person name="Duman M."/>
            <person name="Altun S."/>
        </authorList>
    </citation>
    <scope>NUCLEOTIDE SEQUENCE [LARGE SCALE GENOMIC DNA]</scope>
    <source>
        <strain evidence="2 3">F-408</strain>
    </source>
</reference>
<name>A0ABR7IVM7_9FLAO</name>
<accession>A0ABR7IVM7</accession>
<dbReference type="EMBL" id="JACRUN010000001">
    <property type="protein sequence ID" value="MBC5833850.1"/>
    <property type="molecule type" value="Genomic_DNA"/>
</dbReference>
<dbReference type="Proteomes" id="UP000605990">
    <property type="component" value="Unassembled WGS sequence"/>
</dbReference>
<proteinExistence type="predicted"/>
<feature type="transmembrane region" description="Helical" evidence="1">
    <location>
        <begin position="38"/>
        <end position="60"/>
    </location>
</feature>
<keyword evidence="3" id="KW-1185">Reference proteome</keyword>
<protein>
    <submittedName>
        <fullName evidence="2">Uncharacterized protein</fullName>
    </submittedName>
</protein>
<evidence type="ECO:0000256" key="1">
    <source>
        <dbReference type="SAM" id="Phobius"/>
    </source>
</evidence>
<dbReference type="RefSeq" id="WP_166125080.1">
    <property type="nucleotide sequence ID" value="NZ_JAANOQ010000001.1"/>
</dbReference>
<keyword evidence="1" id="KW-0472">Membrane</keyword>
<feature type="transmembrane region" description="Helical" evidence="1">
    <location>
        <begin position="6"/>
        <end position="26"/>
    </location>
</feature>
<evidence type="ECO:0000313" key="2">
    <source>
        <dbReference type="EMBL" id="MBC5833850.1"/>
    </source>
</evidence>
<keyword evidence="1" id="KW-1133">Transmembrane helix</keyword>
<keyword evidence="1" id="KW-0812">Transmembrane</keyword>
<comment type="caution">
    <text evidence="2">The sequence shown here is derived from an EMBL/GenBank/DDBJ whole genome shotgun (WGS) entry which is preliminary data.</text>
</comment>
<sequence>MFSQGQTIFAILFAIAFIIIIVFMYLKDKSIHKQQYKGVKWVLLGFLLFILFLFLIKGYIKE</sequence>
<evidence type="ECO:0000313" key="3">
    <source>
        <dbReference type="Proteomes" id="UP000605990"/>
    </source>
</evidence>